<evidence type="ECO:0000259" key="1">
    <source>
        <dbReference type="Pfam" id="PF00582"/>
    </source>
</evidence>
<dbReference type="GO" id="GO:0005886">
    <property type="term" value="C:plasma membrane"/>
    <property type="evidence" value="ECO:0007669"/>
    <property type="project" value="TreeGrafter"/>
</dbReference>
<evidence type="ECO:0000313" key="2">
    <source>
        <dbReference type="EMBL" id="NDL66720.1"/>
    </source>
</evidence>
<dbReference type="InterPro" id="IPR014729">
    <property type="entry name" value="Rossmann-like_a/b/a_fold"/>
</dbReference>
<evidence type="ECO:0000313" key="3">
    <source>
        <dbReference type="Proteomes" id="UP000461585"/>
    </source>
</evidence>
<dbReference type="Pfam" id="PF00582">
    <property type="entry name" value="Usp"/>
    <property type="match status" value="1"/>
</dbReference>
<dbReference type="PANTHER" id="PTHR45569">
    <property type="entry name" value="SENSOR PROTEIN KDPD"/>
    <property type="match status" value="1"/>
</dbReference>
<dbReference type="AlphaFoldDB" id="A0A7X5HU66"/>
<dbReference type="Proteomes" id="UP000461585">
    <property type="component" value="Unassembled WGS sequence"/>
</dbReference>
<accession>A0A7X5HU66</accession>
<feature type="domain" description="UspA" evidence="1">
    <location>
        <begin position="14"/>
        <end position="129"/>
    </location>
</feature>
<dbReference type="InterPro" id="IPR052023">
    <property type="entry name" value="Histidine_kinase_KdpD"/>
</dbReference>
<dbReference type="GO" id="GO:0000155">
    <property type="term" value="F:phosphorelay sensor kinase activity"/>
    <property type="evidence" value="ECO:0007669"/>
    <property type="project" value="TreeGrafter"/>
</dbReference>
<keyword evidence="3" id="KW-1185">Reference proteome</keyword>
<name>A0A7X5HU66_9FIRM</name>
<protein>
    <submittedName>
        <fullName evidence="2">Universal stress protein</fullName>
    </submittedName>
</protein>
<reference evidence="2 3" key="1">
    <citation type="submission" date="2020-01" db="EMBL/GenBank/DDBJ databases">
        <title>Anaeroalcalibacter tamaniensis gen. nov., sp. nov., moderately halophilic strictly anaerobic fermenter bacterium from mud volcano of Taman peninsula.</title>
        <authorList>
            <person name="Frolova A."/>
            <person name="Merkel A.Y."/>
            <person name="Slobodkin A.I."/>
        </authorList>
    </citation>
    <scope>NUCLEOTIDE SEQUENCE [LARGE SCALE GENOMIC DNA]</scope>
    <source>
        <strain evidence="2 3">F-3ap</strain>
    </source>
</reference>
<proteinExistence type="predicted"/>
<sequence>MEQMEQSDLAQPQERVLVCITIQENSKRLIEKGADIARRNDGELHILHVEQGKSIFEHAEAVELLEALFEYAKSRGGQVHFESGEDVPKTIMESIQKLEVTQLVLGQTGKGFLHTMLGKSIARSIASESQGLEVVVLEKAGKSRQETKRLVEGVAK</sequence>
<dbReference type="RefSeq" id="WP_162369446.1">
    <property type="nucleotide sequence ID" value="NZ_JAAEEH010000005.1"/>
</dbReference>
<comment type="caution">
    <text evidence="2">The sequence shown here is derived from an EMBL/GenBank/DDBJ whole genome shotgun (WGS) entry which is preliminary data.</text>
</comment>
<dbReference type="EMBL" id="JAAEEH010000005">
    <property type="protein sequence ID" value="NDL66720.1"/>
    <property type="molecule type" value="Genomic_DNA"/>
</dbReference>
<dbReference type="InterPro" id="IPR006016">
    <property type="entry name" value="UspA"/>
</dbReference>
<dbReference type="SUPFAM" id="SSF52402">
    <property type="entry name" value="Adenine nucleotide alpha hydrolases-like"/>
    <property type="match status" value="1"/>
</dbReference>
<gene>
    <name evidence="2" type="ORF">GXN74_03045</name>
</gene>
<dbReference type="PANTHER" id="PTHR45569:SF1">
    <property type="entry name" value="SENSOR PROTEIN KDPD"/>
    <property type="match status" value="1"/>
</dbReference>
<organism evidence="2 3">
    <name type="scientific">Anaerotalea alkaliphila</name>
    <dbReference type="NCBI Taxonomy" id="2662126"/>
    <lineage>
        <taxon>Bacteria</taxon>
        <taxon>Bacillati</taxon>
        <taxon>Bacillota</taxon>
        <taxon>Clostridia</taxon>
        <taxon>Eubacteriales</taxon>
        <taxon>Anaerotalea</taxon>
    </lineage>
</organism>
<dbReference type="Gene3D" id="3.40.50.620">
    <property type="entry name" value="HUPs"/>
    <property type="match status" value="1"/>
</dbReference>